<reference evidence="1" key="1">
    <citation type="submission" date="2019-08" db="EMBL/GenBank/DDBJ databases">
        <authorList>
            <person name="Kucharzyk K."/>
            <person name="Murdoch R.W."/>
            <person name="Higgins S."/>
            <person name="Loffler F."/>
        </authorList>
    </citation>
    <scope>NUCLEOTIDE SEQUENCE</scope>
</reference>
<name>A0A645FHP9_9ZZZZ</name>
<proteinExistence type="predicted"/>
<protein>
    <submittedName>
        <fullName evidence="1">Uncharacterized protein</fullName>
    </submittedName>
</protein>
<sequence>MDISNKLLLAGLGIFKQEDVIQEALEEYSTKVAKAIQPISNVTAPIIVAVLREYAEEIEKINPEIKNVVEQLMKLPHMVISTDIPDQMKRGNL</sequence>
<accession>A0A645FHP9</accession>
<evidence type="ECO:0000313" key="1">
    <source>
        <dbReference type="EMBL" id="MPN13955.1"/>
    </source>
</evidence>
<dbReference type="AlphaFoldDB" id="A0A645FHP9"/>
<organism evidence="1">
    <name type="scientific">bioreactor metagenome</name>
    <dbReference type="NCBI Taxonomy" id="1076179"/>
    <lineage>
        <taxon>unclassified sequences</taxon>
        <taxon>metagenomes</taxon>
        <taxon>ecological metagenomes</taxon>
    </lineage>
</organism>
<dbReference type="EMBL" id="VSSQ01060526">
    <property type="protein sequence ID" value="MPN13955.1"/>
    <property type="molecule type" value="Genomic_DNA"/>
</dbReference>
<comment type="caution">
    <text evidence="1">The sequence shown here is derived from an EMBL/GenBank/DDBJ whole genome shotgun (WGS) entry which is preliminary data.</text>
</comment>
<gene>
    <name evidence="1" type="ORF">SDC9_161281</name>
</gene>